<accession>A0A0G4IRP6</accession>
<keyword evidence="3" id="KW-1185">Reference proteome</keyword>
<proteinExistence type="predicted"/>
<dbReference type="EMBL" id="CDSF01000082">
    <property type="protein sequence ID" value="CEO98048.1"/>
    <property type="molecule type" value="Genomic_DNA"/>
</dbReference>
<reference evidence="2 3" key="1">
    <citation type="submission" date="2015-02" db="EMBL/GenBank/DDBJ databases">
        <authorList>
            <person name="Chooi Y.-H."/>
        </authorList>
    </citation>
    <scope>NUCLEOTIDE SEQUENCE [LARGE SCALE GENOMIC DNA]</scope>
    <source>
        <strain evidence="2">E3</strain>
    </source>
</reference>
<organism evidence="2 3">
    <name type="scientific">Plasmodiophora brassicae</name>
    <name type="common">Clubroot disease agent</name>
    <dbReference type="NCBI Taxonomy" id="37360"/>
    <lineage>
        <taxon>Eukaryota</taxon>
        <taxon>Sar</taxon>
        <taxon>Rhizaria</taxon>
        <taxon>Endomyxa</taxon>
        <taxon>Phytomyxea</taxon>
        <taxon>Plasmodiophorida</taxon>
        <taxon>Plasmodiophoridae</taxon>
        <taxon>Plasmodiophora</taxon>
    </lineage>
</organism>
<protein>
    <submittedName>
        <fullName evidence="2">Uncharacterized protein</fullName>
    </submittedName>
</protein>
<feature type="compositionally biased region" description="Basic residues" evidence="1">
    <location>
        <begin position="1"/>
        <end position="11"/>
    </location>
</feature>
<evidence type="ECO:0000256" key="1">
    <source>
        <dbReference type="SAM" id="MobiDB-lite"/>
    </source>
</evidence>
<sequence length="63" mass="7124">MLRFRSIRAHSRSAGPDHTRPVPWWPGTLSSRHRPVSDIDGVAHLEQGTVGPALHLQKFHLPR</sequence>
<dbReference type="Proteomes" id="UP000039324">
    <property type="component" value="Unassembled WGS sequence"/>
</dbReference>
<name>A0A0G4IRP6_PLABS</name>
<feature type="region of interest" description="Disordered" evidence="1">
    <location>
        <begin position="1"/>
        <end position="27"/>
    </location>
</feature>
<gene>
    <name evidence="2" type="ORF">PBRA_006161</name>
</gene>
<dbReference type="AlphaFoldDB" id="A0A0G4IRP6"/>
<evidence type="ECO:0000313" key="3">
    <source>
        <dbReference type="Proteomes" id="UP000039324"/>
    </source>
</evidence>
<evidence type="ECO:0000313" key="2">
    <source>
        <dbReference type="EMBL" id="CEO98048.1"/>
    </source>
</evidence>